<dbReference type="Pfam" id="PF13424">
    <property type="entry name" value="TPR_12"/>
    <property type="match status" value="1"/>
</dbReference>
<dbReference type="SUPFAM" id="SSF52540">
    <property type="entry name" value="P-loop containing nucleoside triphosphate hydrolases"/>
    <property type="match status" value="1"/>
</dbReference>
<sequence length="1515" mass="164879">MHGDVRVVTYVGAQPGDAPVGPAAASAPEQSVVVPQRRVPKERLRGRDGLVDALTGAVTRRAGGDATVPGVWLLSGMGGSGKTTVALEVAHRLREGLTHVWWVSGADREGKPMDLRALALAAGATPGDLIPGADHAYVLWQRLNALTTPWLLVLDNIDDLSLLTQDRPAEGTGWLQPPSHPTGTVLLTSRETRGERWGNWVHTVHIDLLSGADGAQVLRDLAPGAGTEEQARELAEHLGGLPLALDLAGSYLRGARRDRVPEASSPRTFPAYRSRFDRQMADLAFDPDAALGDDERPRRALLTTWELSLDLLHRQGADMARPLLRLLSAFGPAPIPYLDLLDVDLLARDPMFTGLTTQRFRAALDGLEGLKLITFPEEPETAADQDNTHWLTIHAMVRAASRAHDDFRARARPLLGLVTALLDRATGSLWGSRPADWPRWGLLAPHGPAARLLLTEFEESIGPALDLVTAATEPAVGTARYHRNVGLHRESVAELQAVVRTRARLLGEEARATLVARLDLALALRDHGDLEESEELYRLLVVQGGNSLPADDPVLSSFHTGLARTLLLSGRYEDARRELDRALELRTRTPAQGQRGMLRIRADLARLAHRQGRFAEAVEELSVVRRLTRALGQEAVYETLAAGLSLARVLRDAGRAREAEAVAEEVIQELRDAMGEDHPDVLIARHERARMMRDHEEDRELLERARDEFTEIWRSAERQLGVDHPDTIAARHELATVWHLLDRRDRAVEHFRAAYETGRRRLGEHHPNIVVCARNLALVLAELAEDSARPPGEAAPADVSGQSPDPPASTPLALAGLSLELALSPQFAPAVRSPAVVRALDRFVRSERSVSDFGGEGGGAGVSSGAEWSNYRPGAQPPPRRTYRPPTEPVVARERSARGAAVDGATLRALARGDDDRQSAERLRAQERGIRLLALRDLLDRTESAMAGRMDRLPSVPKSRDLLLQADDARSKAVTTVLLHPAVGRWMSRTLRALHTSPIELSDALLDDLAHLHSVAAAASHRAKVPFALSLPVRDGFVVLPTLGAFDLRGTRLRTVRVEGDGGTLTLARRGGESVRVTRPEDPTLSLWRPVHRVRTGSGPGRFDFVLDDIDQHRETNGPMAPTPLTGSQVMPWAEAAREAGALLARTNRRRAEALAAALTAVTPRPAAPGGIINSASSTDAFGGIVASAPPDGMELAASMVHEFQHMKLHAVLNAVALHEESEPPDDERFYAPWRDDPRPLPGLFQGVFAFFGVVDFWRRLTLEERGTRLRRAQFQLVYWRTQARDAYSTLCLSPRLTETGRYFAALMGGTTVTWTDHEDVPEDIVTLALEGVVAHRLRWRLRHLRPAPATVAELAAAWTSGAPKAPPRGSAVTLRPDFTARPSNAYTALLCKAATGVSELRGVPVSSGFLDLSGAEIDPADLTRLQDSVAEARRLAVAQVEGWPLEPEPWVRLGLALRRSGAVAAEALTHCPELVRAVHACVTEASDAPPDPVDLAAWIGVPDDPDGYPRPPAA</sequence>
<dbReference type="InterPro" id="IPR053137">
    <property type="entry name" value="NLR-like"/>
</dbReference>
<dbReference type="InterPro" id="IPR027417">
    <property type="entry name" value="P-loop_NTPase"/>
</dbReference>
<dbReference type="RefSeq" id="WP_269662992.1">
    <property type="nucleotide sequence ID" value="NZ_CP114413.1"/>
</dbReference>
<dbReference type="Pfam" id="PF13374">
    <property type="entry name" value="TPR_10"/>
    <property type="match status" value="2"/>
</dbReference>
<evidence type="ECO:0000313" key="3">
    <source>
        <dbReference type="EMBL" id="WAZ25512.1"/>
    </source>
</evidence>
<dbReference type="NCBIfam" id="TIGR04267">
    <property type="entry name" value="mod_HExxH"/>
    <property type="match status" value="1"/>
</dbReference>
<evidence type="ECO:0000313" key="4">
    <source>
        <dbReference type="Proteomes" id="UP001164439"/>
    </source>
</evidence>
<dbReference type="InterPro" id="IPR011990">
    <property type="entry name" value="TPR-like_helical_dom_sf"/>
</dbReference>
<dbReference type="PANTHER" id="PTHR46082">
    <property type="entry name" value="ATP/GTP-BINDING PROTEIN-RELATED"/>
    <property type="match status" value="1"/>
</dbReference>
<dbReference type="PRINTS" id="PR00364">
    <property type="entry name" value="DISEASERSIST"/>
</dbReference>
<dbReference type="Gene3D" id="1.25.40.10">
    <property type="entry name" value="Tetratricopeptide repeat domain"/>
    <property type="match status" value="2"/>
</dbReference>
<gene>
    <name evidence="3" type="ORF">STRCI_007015</name>
</gene>
<dbReference type="InterPro" id="IPR026337">
    <property type="entry name" value="AKG_HExxH"/>
</dbReference>
<organism evidence="3 4">
    <name type="scientific">Streptomyces cinnabarinus</name>
    <dbReference type="NCBI Taxonomy" id="67287"/>
    <lineage>
        <taxon>Bacteria</taxon>
        <taxon>Bacillati</taxon>
        <taxon>Actinomycetota</taxon>
        <taxon>Actinomycetes</taxon>
        <taxon>Kitasatosporales</taxon>
        <taxon>Streptomycetaceae</taxon>
        <taxon>Streptomyces</taxon>
    </lineage>
</organism>
<dbReference type="SUPFAM" id="SSF48452">
    <property type="entry name" value="TPR-like"/>
    <property type="match status" value="2"/>
</dbReference>
<protein>
    <submittedName>
        <fullName evidence="3">HEXXH motif-containing putative peptide modification protein</fullName>
    </submittedName>
</protein>
<dbReference type="EMBL" id="CP114413">
    <property type="protein sequence ID" value="WAZ25512.1"/>
    <property type="molecule type" value="Genomic_DNA"/>
</dbReference>
<dbReference type="PANTHER" id="PTHR46082:SF6">
    <property type="entry name" value="AAA+ ATPASE DOMAIN-CONTAINING PROTEIN-RELATED"/>
    <property type="match status" value="1"/>
</dbReference>
<evidence type="ECO:0000256" key="1">
    <source>
        <dbReference type="SAM" id="Coils"/>
    </source>
</evidence>
<name>A0ABY7KQ39_9ACTN</name>
<accession>A0ABY7KQ39</accession>
<evidence type="ECO:0000256" key="2">
    <source>
        <dbReference type="SAM" id="MobiDB-lite"/>
    </source>
</evidence>
<keyword evidence="4" id="KW-1185">Reference proteome</keyword>
<reference evidence="3" key="1">
    <citation type="submission" date="2022-12" db="EMBL/GenBank/DDBJ databases">
        <authorList>
            <person name="Ruckert C."/>
            <person name="Busche T."/>
            <person name="Kalinowski J."/>
            <person name="Wittmann C."/>
        </authorList>
    </citation>
    <scope>NUCLEOTIDE SEQUENCE</scope>
    <source>
        <strain evidence="3">DSM 40467</strain>
    </source>
</reference>
<dbReference type="Gene3D" id="3.40.50.300">
    <property type="entry name" value="P-loop containing nucleotide triphosphate hydrolases"/>
    <property type="match status" value="1"/>
</dbReference>
<dbReference type="Proteomes" id="UP001164439">
    <property type="component" value="Chromosome"/>
</dbReference>
<proteinExistence type="predicted"/>
<feature type="region of interest" description="Disordered" evidence="2">
    <location>
        <begin position="789"/>
        <end position="811"/>
    </location>
</feature>
<feature type="region of interest" description="Disordered" evidence="2">
    <location>
        <begin position="850"/>
        <end position="904"/>
    </location>
</feature>
<feature type="coiled-coil region" evidence="1">
    <location>
        <begin position="656"/>
        <end position="712"/>
    </location>
</feature>
<keyword evidence="1" id="KW-0175">Coiled coil</keyword>